<dbReference type="EMBL" id="GBXM01014191">
    <property type="protein sequence ID" value="JAH94386.1"/>
    <property type="molecule type" value="Transcribed_RNA"/>
</dbReference>
<protein>
    <submittedName>
        <fullName evidence="1">Uncharacterized protein</fullName>
    </submittedName>
</protein>
<name>A0A0E9WW00_ANGAN</name>
<reference evidence="1" key="2">
    <citation type="journal article" date="2015" name="Fish Shellfish Immunol.">
        <title>Early steps in the European eel (Anguilla anguilla)-Vibrio vulnificus interaction in the gills: Role of the RtxA13 toxin.</title>
        <authorList>
            <person name="Callol A."/>
            <person name="Pajuelo D."/>
            <person name="Ebbesson L."/>
            <person name="Teles M."/>
            <person name="MacKenzie S."/>
            <person name="Amaro C."/>
        </authorList>
    </citation>
    <scope>NUCLEOTIDE SEQUENCE</scope>
</reference>
<dbReference type="AlphaFoldDB" id="A0A0E9WW00"/>
<proteinExistence type="predicted"/>
<reference evidence="1" key="1">
    <citation type="submission" date="2014-11" db="EMBL/GenBank/DDBJ databases">
        <authorList>
            <person name="Amaro Gonzalez C."/>
        </authorList>
    </citation>
    <scope>NUCLEOTIDE SEQUENCE</scope>
</reference>
<organism evidence="1">
    <name type="scientific">Anguilla anguilla</name>
    <name type="common">European freshwater eel</name>
    <name type="synonym">Muraena anguilla</name>
    <dbReference type="NCBI Taxonomy" id="7936"/>
    <lineage>
        <taxon>Eukaryota</taxon>
        <taxon>Metazoa</taxon>
        <taxon>Chordata</taxon>
        <taxon>Craniata</taxon>
        <taxon>Vertebrata</taxon>
        <taxon>Euteleostomi</taxon>
        <taxon>Actinopterygii</taxon>
        <taxon>Neopterygii</taxon>
        <taxon>Teleostei</taxon>
        <taxon>Anguilliformes</taxon>
        <taxon>Anguillidae</taxon>
        <taxon>Anguilla</taxon>
    </lineage>
</organism>
<sequence>MKILTSQGPDYAQLTIQSAVYRHHRAAIFEGRLAEIIDNRVTNTMLCGATMSGQSLATNLRYQSKRFALRIHNYFKSVI</sequence>
<accession>A0A0E9WW00</accession>
<evidence type="ECO:0000313" key="1">
    <source>
        <dbReference type="EMBL" id="JAH94386.1"/>
    </source>
</evidence>